<accession>A0ABT4UKF6</accession>
<protein>
    <submittedName>
        <fullName evidence="1">Uncharacterized protein</fullName>
    </submittedName>
</protein>
<dbReference type="RefSeq" id="WP_407031030.1">
    <property type="nucleotide sequence ID" value="NZ_JAQGEF010000007.1"/>
</dbReference>
<evidence type="ECO:0000313" key="1">
    <source>
        <dbReference type="EMBL" id="MDA3614705.1"/>
    </source>
</evidence>
<dbReference type="Proteomes" id="UP001210231">
    <property type="component" value="Unassembled WGS sequence"/>
</dbReference>
<comment type="caution">
    <text evidence="1">The sequence shown here is derived from an EMBL/GenBank/DDBJ whole genome shotgun (WGS) entry which is preliminary data.</text>
</comment>
<keyword evidence="2" id="KW-1185">Reference proteome</keyword>
<name>A0ABT4UKF6_9BACT</name>
<organism evidence="1 2">
    <name type="scientific">Polluticaenibacter yanchengensis</name>
    <dbReference type="NCBI Taxonomy" id="3014562"/>
    <lineage>
        <taxon>Bacteria</taxon>
        <taxon>Pseudomonadati</taxon>
        <taxon>Bacteroidota</taxon>
        <taxon>Chitinophagia</taxon>
        <taxon>Chitinophagales</taxon>
        <taxon>Chitinophagaceae</taxon>
        <taxon>Polluticaenibacter</taxon>
    </lineage>
</organism>
<evidence type="ECO:0000313" key="2">
    <source>
        <dbReference type="Proteomes" id="UP001210231"/>
    </source>
</evidence>
<proteinExistence type="predicted"/>
<reference evidence="1 2" key="1">
    <citation type="submission" date="2022-12" db="EMBL/GenBank/DDBJ databases">
        <title>Chitinophagaceae gen. sp. nov., a new member of the family Chitinophagaceae, isolated from soil in a chemical factory.</title>
        <authorList>
            <person name="Ke Z."/>
        </authorList>
    </citation>
    <scope>NUCLEOTIDE SEQUENCE [LARGE SCALE GENOMIC DNA]</scope>
    <source>
        <strain evidence="1 2">LY-5</strain>
    </source>
</reference>
<sequence>MKLRTYIILIIFFLFCLLAYAGFSQNIKIEIPLSAIKIEPVVIRDTIFKEKVVYKTDTIYKVVERIKLDTIYIEKNPGNDLKFSESKLSLQDFINKAIKEKKKGIVDIDSLVIEKGLIINADCQIEGKNTKLIFNLKGANLFTFSNCTARVKGFNIFVKDSTSVAFSTEFKTGNIWDITLRDITVTGGQNAWYSARGGTWNAKLDSVTKWCHVRFDNVNFSTDMVTVAVYSQDAPAVAVHMDNVELRAGRSHAMYFHPNVSIDFNNVRVMATGLKLTSGQGLALSHYSGGGVPGMARYYRMNNVCSDVAPFAVAPSKEIATIKNSNLQIYDMYVEERDIYAENTNFQLSFISGTLINCTGAVRLINKAFIDGGSFSDIQIGNKNIITPSHILISNATIESINYIRPGDVVIANSFISKLNNTVTDAGSKISFNNTVIESLGYGNPQNIIQEIK</sequence>
<gene>
    <name evidence="1" type="ORF">O3P16_07790</name>
</gene>
<dbReference type="EMBL" id="JAQGEF010000007">
    <property type="protein sequence ID" value="MDA3614705.1"/>
    <property type="molecule type" value="Genomic_DNA"/>
</dbReference>